<dbReference type="HOGENOM" id="CLU_152072_2_1_1"/>
<dbReference type="PANTHER" id="PTHR28254:SF1">
    <property type="entry name" value="CYTOCHROME B-C1 COMPLEX SUBUNIT 10, MITOCHONDRIAL"/>
    <property type="match status" value="1"/>
</dbReference>
<keyword evidence="1" id="KW-0472">Membrane</keyword>
<keyword evidence="1" id="KW-1133">Transmembrane helix</keyword>
<dbReference type="STRING" id="946122.A0A0C2X5L8"/>
<accession>A0A0C2X5L8</accession>
<dbReference type="Proteomes" id="UP000054549">
    <property type="component" value="Unassembled WGS sequence"/>
</dbReference>
<proteinExistence type="predicted"/>
<name>A0A0C2X5L8_AMAMK</name>
<dbReference type="OrthoDB" id="2391627at2759"/>
<evidence type="ECO:0000313" key="3">
    <source>
        <dbReference type="Proteomes" id="UP000054549"/>
    </source>
</evidence>
<sequence length="69" mass="7834">MARLVYHTQSPFKGNSLYLKPWIPSAGVWGVGVGLYALYFLSVTPLVKREFLTKIPLLGNYYQDKTPQT</sequence>
<dbReference type="GO" id="GO:0006122">
    <property type="term" value="P:mitochondrial electron transport, ubiquinol to cytochrome c"/>
    <property type="evidence" value="ECO:0007669"/>
    <property type="project" value="InterPro"/>
</dbReference>
<keyword evidence="3" id="KW-1185">Reference proteome</keyword>
<organism evidence="2 3">
    <name type="scientific">Amanita muscaria (strain Koide BX008)</name>
    <dbReference type="NCBI Taxonomy" id="946122"/>
    <lineage>
        <taxon>Eukaryota</taxon>
        <taxon>Fungi</taxon>
        <taxon>Dikarya</taxon>
        <taxon>Basidiomycota</taxon>
        <taxon>Agaricomycotina</taxon>
        <taxon>Agaricomycetes</taxon>
        <taxon>Agaricomycetidae</taxon>
        <taxon>Agaricales</taxon>
        <taxon>Pluteineae</taxon>
        <taxon>Amanitaceae</taxon>
        <taxon>Amanita</taxon>
    </lineage>
</organism>
<dbReference type="GO" id="GO:0005739">
    <property type="term" value="C:mitochondrion"/>
    <property type="evidence" value="ECO:0007669"/>
    <property type="project" value="GOC"/>
</dbReference>
<dbReference type="AlphaFoldDB" id="A0A0C2X5L8"/>
<evidence type="ECO:0000256" key="1">
    <source>
        <dbReference type="SAM" id="Phobius"/>
    </source>
</evidence>
<feature type="transmembrane region" description="Helical" evidence="1">
    <location>
        <begin position="26"/>
        <end position="47"/>
    </location>
</feature>
<evidence type="ECO:0000313" key="2">
    <source>
        <dbReference type="EMBL" id="KIL69612.1"/>
    </source>
</evidence>
<dbReference type="Pfam" id="PF09796">
    <property type="entry name" value="QCR10"/>
    <property type="match status" value="1"/>
</dbReference>
<protein>
    <recommendedName>
        <fullName evidence="4">Cytochrome b-c1 complex subunit 10</fullName>
    </recommendedName>
</protein>
<keyword evidence="1" id="KW-0812">Transmembrane</keyword>
<dbReference type="PANTHER" id="PTHR28254">
    <property type="entry name" value="CYTOCHROME B-C1 COMPLEX SUBUNIT 10"/>
    <property type="match status" value="1"/>
</dbReference>
<evidence type="ECO:0008006" key="4">
    <source>
        <dbReference type="Google" id="ProtNLM"/>
    </source>
</evidence>
<feature type="non-terminal residue" evidence="2">
    <location>
        <position position="69"/>
    </location>
</feature>
<gene>
    <name evidence="2" type="ORF">M378DRAFT_156830</name>
</gene>
<reference evidence="2 3" key="1">
    <citation type="submission" date="2014-04" db="EMBL/GenBank/DDBJ databases">
        <title>Evolutionary Origins and Diversification of the Mycorrhizal Mutualists.</title>
        <authorList>
            <consortium name="DOE Joint Genome Institute"/>
            <consortium name="Mycorrhizal Genomics Consortium"/>
            <person name="Kohler A."/>
            <person name="Kuo A."/>
            <person name="Nagy L.G."/>
            <person name="Floudas D."/>
            <person name="Copeland A."/>
            <person name="Barry K.W."/>
            <person name="Cichocki N."/>
            <person name="Veneault-Fourrey C."/>
            <person name="LaButti K."/>
            <person name="Lindquist E.A."/>
            <person name="Lipzen A."/>
            <person name="Lundell T."/>
            <person name="Morin E."/>
            <person name="Murat C."/>
            <person name="Riley R."/>
            <person name="Ohm R."/>
            <person name="Sun H."/>
            <person name="Tunlid A."/>
            <person name="Henrissat B."/>
            <person name="Grigoriev I.V."/>
            <person name="Hibbett D.S."/>
            <person name="Martin F."/>
        </authorList>
    </citation>
    <scope>NUCLEOTIDE SEQUENCE [LARGE SCALE GENOMIC DNA]</scope>
    <source>
        <strain evidence="2 3">Koide BX008</strain>
    </source>
</reference>
<dbReference type="InParanoid" id="A0A0C2X5L8"/>
<dbReference type="InterPro" id="IPR019182">
    <property type="entry name" value="Cytochrome_b-c1_su10_fun"/>
</dbReference>
<dbReference type="EMBL" id="KN818225">
    <property type="protein sequence ID" value="KIL69612.1"/>
    <property type="molecule type" value="Genomic_DNA"/>
</dbReference>